<organism evidence="7 8">
    <name type="scientific">Litchfieldia salsa</name>
    <dbReference type="NCBI Taxonomy" id="930152"/>
    <lineage>
        <taxon>Bacteria</taxon>
        <taxon>Bacillati</taxon>
        <taxon>Bacillota</taxon>
        <taxon>Bacilli</taxon>
        <taxon>Bacillales</taxon>
        <taxon>Bacillaceae</taxon>
        <taxon>Litchfieldia</taxon>
    </lineage>
</organism>
<evidence type="ECO:0000259" key="6">
    <source>
        <dbReference type="PROSITE" id="PS51635"/>
    </source>
</evidence>
<evidence type="ECO:0000313" key="7">
    <source>
        <dbReference type="EMBL" id="SDP34120.1"/>
    </source>
</evidence>
<keyword evidence="8" id="KW-1185">Reference proteome</keyword>
<dbReference type="EMBL" id="FNJU01000002">
    <property type="protein sequence ID" value="SDP34120.1"/>
    <property type="molecule type" value="Genomic_DNA"/>
</dbReference>
<feature type="active site" description="Nucleophile" evidence="4">
    <location>
        <position position="39"/>
    </location>
</feature>
<keyword evidence="5" id="KW-1133">Transmembrane helix</keyword>
<proteinExistence type="predicted"/>
<name>A0A1H0RXD5_9BACI</name>
<dbReference type="Gene3D" id="3.40.1090.10">
    <property type="entry name" value="Cytosolic phospholipase A2 catalytic domain"/>
    <property type="match status" value="2"/>
</dbReference>
<dbReference type="GO" id="GO:0016787">
    <property type="term" value="F:hydrolase activity"/>
    <property type="evidence" value="ECO:0007669"/>
    <property type="project" value="UniProtKB-UniRule"/>
</dbReference>
<dbReference type="InterPro" id="IPR045943">
    <property type="entry name" value="DUF6363"/>
</dbReference>
<dbReference type="InterPro" id="IPR037483">
    <property type="entry name" value="YjjU-like"/>
</dbReference>
<feature type="short sequence motif" description="GXSXG" evidence="4">
    <location>
        <begin position="37"/>
        <end position="41"/>
    </location>
</feature>
<dbReference type="Proteomes" id="UP000199159">
    <property type="component" value="Unassembled WGS sequence"/>
</dbReference>
<dbReference type="STRING" id="930152.SAMN05216565_102428"/>
<dbReference type="SUPFAM" id="SSF52151">
    <property type="entry name" value="FabD/lysophospholipase-like"/>
    <property type="match status" value="1"/>
</dbReference>
<evidence type="ECO:0000256" key="1">
    <source>
        <dbReference type="ARBA" id="ARBA00022801"/>
    </source>
</evidence>
<dbReference type="CDD" id="cd07208">
    <property type="entry name" value="Pat_hypo_Ecoli_yjju_like"/>
    <property type="match status" value="1"/>
</dbReference>
<evidence type="ECO:0000256" key="5">
    <source>
        <dbReference type="SAM" id="Phobius"/>
    </source>
</evidence>
<feature type="short sequence motif" description="GXGXXG" evidence="4">
    <location>
        <begin position="10"/>
        <end position="15"/>
    </location>
</feature>
<keyword evidence="1 4" id="KW-0378">Hydrolase</keyword>
<dbReference type="InterPro" id="IPR002641">
    <property type="entry name" value="PNPLA_dom"/>
</dbReference>
<feature type="short sequence motif" description="DGA/G" evidence="4">
    <location>
        <begin position="161"/>
        <end position="163"/>
    </location>
</feature>
<reference evidence="8" key="1">
    <citation type="submission" date="2016-10" db="EMBL/GenBank/DDBJ databases">
        <authorList>
            <person name="Varghese N."/>
            <person name="Submissions S."/>
        </authorList>
    </citation>
    <scope>NUCLEOTIDE SEQUENCE [LARGE SCALE GENOMIC DNA]</scope>
    <source>
        <strain evidence="8">IBRC-M10078</strain>
    </source>
</reference>
<accession>A0A1H0RXD5</accession>
<dbReference type="PROSITE" id="PS51635">
    <property type="entry name" value="PNPLA"/>
    <property type="match status" value="1"/>
</dbReference>
<evidence type="ECO:0000256" key="2">
    <source>
        <dbReference type="ARBA" id="ARBA00022963"/>
    </source>
</evidence>
<evidence type="ECO:0000256" key="3">
    <source>
        <dbReference type="ARBA" id="ARBA00023098"/>
    </source>
</evidence>
<dbReference type="InterPro" id="IPR050301">
    <property type="entry name" value="NTE"/>
</dbReference>
<keyword evidence="5" id="KW-0472">Membrane</keyword>
<keyword evidence="5" id="KW-0812">Transmembrane</keyword>
<evidence type="ECO:0000256" key="4">
    <source>
        <dbReference type="PROSITE-ProRule" id="PRU01161"/>
    </source>
</evidence>
<keyword evidence="3 4" id="KW-0443">Lipid metabolism</keyword>
<dbReference type="PANTHER" id="PTHR14226">
    <property type="entry name" value="NEUROPATHY TARGET ESTERASE/SWISS CHEESE D.MELANOGASTER"/>
    <property type="match status" value="1"/>
</dbReference>
<dbReference type="Pfam" id="PF01734">
    <property type="entry name" value="Patatin"/>
    <property type="match status" value="1"/>
</dbReference>
<dbReference type="PANTHER" id="PTHR14226:SF25">
    <property type="entry name" value="PHOSPHOESTERASE"/>
    <property type="match status" value="1"/>
</dbReference>
<dbReference type="RefSeq" id="WP_090850910.1">
    <property type="nucleotide sequence ID" value="NZ_FNJU01000002.1"/>
</dbReference>
<dbReference type="OrthoDB" id="9802424at2"/>
<feature type="transmembrane region" description="Helical" evidence="5">
    <location>
        <begin position="30"/>
        <end position="49"/>
    </location>
</feature>
<protein>
    <submittedName>
        <fullName evidence="7">Predicted phospholipase, patatin/cPLA2 family</fullName>
    </submittedName>
</protein>
<gene>
    <name evidence="7" type="ORF">SAMN05216565_102428</name>
</gene>
<dbReference type="Pfam" id="PF19890">
    <property type="entry name" value="DUF6363"/>
    <property type="match status" value="1"/>
</dbReference>
<evidence type="ECO:0000313" key="8">
    <source>
        <dbReference type="Proteomes" id="UP000199159"/>
    </source>
</evidence>
<sequence>MKNTGLVLEGGGMRGLYTAGALECFMQKDIFFPYVIGVSAGACMAASYLSRQVGRNKVVNIDYAKQPDYISIRNLIRKREIFGMDYLFDEIPNIHVPYDYDSFFENNEEFMIGTTNCETGEPEYFGKEQYKQKDMLKILRASSSLPLIAPVIPYQGMQLLDGGISDPIPLLKSEEDGNEKHVIILTKNRNYIKSKSKFIWYLEKKYPQYPNLIRVLANRHHIYNERINYIYEQERLGNVFVISPSLPIKVGRIERNPKKLMELYELGYRDADEQLERLMDWV</sequence>
<feature type="domain" description="PNPLA" evidence="6">
    <location>
        <begin position="6"/>
        <end position="174"/>
    </location>
</feature>
<dbReference type="InterPro" id="IPR016035">
    <property type="entry name" value="Acyl_Trfase/lysoPLipase"/>
</dbReference>
<dbReference type="GO" id="GO:0016042">
    <property type="term" value="P:lipid catabolic process"/>
    <property type="evidence" value="ECO:0007669"/>
    <property type="project" value="UniProtKB-UniRule"/>
</dbReference>
<dbReference type="AlphaFoldDB" id="A0A1H0RXD5"/>
<keyword evidence="2 4" id="KW-0442">Lipid degradation</keyword>
<feature type="active site" description="Proton acceptor" evidence="4">
    <location>
        <position position="161"/>
    </location>
</feature>